<proteinExistence type="predicted"/>
<accession>A0A4R5KBT8</accession>
<gene>
    <name evidence="2" type="ORF">E1809_18825</name>
</gene>
<dbReference type="InterPro" id="IPR027417">
    <property type="entry name" value="P-loop_NTPase"/>
</dbReference>
<dbReference type="EMBL" id="SMRU01000025">
    <property type="protein sequence ID" value="TDF92035.1"/>
    <property type="molecule type" value="Genomic_DNA"/>
</dbReference>
<feature type="transmembrane region" description="Helical" evidence="1">
    <location>
        <begin position="80"/>
        <end position="102"/>
    </location>
</feature>
<evidence type="ECO:0000313" key="2">
    <source>
        <dbReference type="EMBL" id="TDF92035.1"/>
    </source>
</evidence>
<dbReference type="RefSeq" id="WP_133205778.1">
    <property type="nucleotide sequence ID" value="NZ_SMRU01000025.1"/>
</dbReference>
<dbReference type="OrthoDB" id="3188010at2"/>
<evidence type="ECO:0000256" key="1">
    <source>
        <dbReference type="SAM" id="Phobius"/>
    </source>
</evidence>
<keyword evidence="1" id="KW-1133">Transmembrane helix</keyword>
<keyword evidence="3" id="KW-1185">Reference proteome</keyword>
<dbReference type="Proteomes" id="UP000295511">
    <property type="component" value="Unassembled WGS sequence"/>
</dbReference>
<dbReference type="AlphaFoldDB" id="A0A4R5KBT8"/>
<protein>
    <submittedName>
        <fullName evidence="2">Terminase</fullName>
    </submittedName>
</protein>
<sequence length="489" mass="54327">MTRRSTPTLFESARHVIVPEGIVSTGWPAVRDTLGKLGITFDSWQQGASQLILSKDEHGLYATTVGGVTISIPRQVGKTFMIGWIVFALCIIFPGLTVVWTAHRASTADETFDGMKSMAATPTMLPHIDRTPDNGSEQKIEFKNGSRVVFGARERGFGRGFTKLDVVVFDEAQILTERSIDDMVPAQNASPNALTIMIGTPPKPVDPSEVFEDARRAALDGDAPDALYIEFSADPKADPDDRAQWRKANPSYPHRTKEAAMLRMRRKLSPESFMREAMGVWDEIASRKHAFTRSKWNDLAIDNPDPDWQVASFGVDMNPERTKVSIGVSMFPDDGGVHLELAADAPFDEAGTMALVDWLWERARRRIPVVIDAYSPARDLLEAHLKKKGMKVFILGAQEYTQACAGLHEAVEKHPAVTHFGQEQLDESILHTVFDQIKNRPGSFKWDKDSLEADLAPTVAVTCAHYGSQKFARRRSERSERKPRGAIVA</sequence>
<keyword evidence="1" id="KW-0812">Transmembrane</keyword>
<reference evidence="2 3" key="1">
    <citation type="submission" date="2019-03" db="EMBL/GenBank/DDBJ databases">
        <title>Whole genome sequence of Arthrobacter sp JH1-1.</title>
        <authorList>
            <person name="Trinh H.N."/>
        </authorList>
    </citation>
    <scope>NUCLEOTIDE SEQUENCE [LARGE SCALE GENOMIC DNA]</scope>
    <source>
        <strain evidence="2 3">JH1-1</strain>
    </source>
</reference>
<evidence type="ECO:0000313" key="3">
    <source>
        <dbReference type="Proteomes" id="UP000295511"/>
    </source>
</evidence>
<keyword evidence="1" id="KW-0472">Membrane</keyword>
<comment type="caution">
    <text evidence="2">The sequence shown here is derived from an EMBL/GenBank/DDBJ whole genome shotgun (WGS) entry which is preliminary data.</text>
</comment>
<organism evidence="2 3">
    <name type="scientific">Arthrobacter terricola</name>
    <dbReference type="NCBI Taxonomy" id="2547396"/>
    <lineage>
        <taxon>Bacteria</taxon>
        <taxon>Bacillati</taxon>
        <taxon>Actinomycetota</taxon>
        <taxon>Actinomycetes</taxon>
        <taxon>Micrococcales</taxon>
        <taxon>Micrococcaceae</taxon>
        <taxon>Arthrobacter</taxon>
    </lineage>
</organism>
<name>A0A4R5KBT8_9MICC</name>
<dbReference type="SUPFAM" id="SSF52540">
    <property type="entry name" value="P-loop containing nucleoside triphosphate hydrolases"/>
    <property type="match status" value="1"/>
</dbReference>
<dbReference type="Gene3D" id="3.40.50.300">
    <property type="entry name" value="P-loop containing nucleotide triphosphate hydrolases"/>
    <property type="match status" value="1"/>
</dbReference>